<dbReference type="GO" id="GO:0022857">
    <property type="term" value="F:transmembrane transporter activity"/>
    <property type="evidence" value="ECO:0007669"/>
    <property type="project" value="InterPro"/>
</dbReference>
<dbReference type="Gene3D" id="1.20.1250.20">
    <property type="entry name" value="MFS general substrate transporter like domains"/>
    <property type="match status" value="1"/>
</dbReference>
<sequence length="452" mass="50631">MAANDELTKRVLWKLDLHVLPPLSLLWLANFIDRSNIGNARIAGLEADTHLKDTQFNVVLAVFFATYIVVELPSNWVMKKFKANRWLPFLVASWGVVTVLTGLAQNYGGLIAIRLAIGFCEGGILPGMVLYLSTLYKRHELQLRVGIFYSFAAIAGAFGGLLATAIMKMDGIGGLAGWRWIFILEGIVTILFALGAACILPADLQSAKFFTDEERAHALRRMKADGPPSPELTRPDPSQISSSTDDAEKAEVEVAVRPVMKHVVDEEEERFEWREVIRAFAYFGFNTVLYSYSLFLPTIIAGLGYSGAAAQLHTGEIHSLISIRALYTVDLAQQYKRTLQEGDDYSDATSHRQRSVSYFVSHLFTQSTYGRQRIPGNVHQKPKYVKGHTIALTFVALAWVLIAVNVCYCLWENKARREGRRQRNIQDYIDLVAAGKTRAPIGDRHPDFRFTL</sequence>
<dbReference type="PANTHER" id="PTHR43791:SF36">
    <property type="entry name" value="TRANSPORTER, PUTATIVE (AFU_ORTHOLOGUE AFUA_6G08340)-RELATED"/>
    <property type="match status" value="1"/>
</dbReference>
<evidence type="ECO:0000256" key="6">
    <source>
        <dbReference type="SAM" id="MobiDB-lite"/>
    </source>
</evidence>
<keyword evidence="5 7" id="KW-0472">Membrane</keyword>
<proteinExistence type="predicted"/>
<organism evidence="9">
    <name type="scientific">Schizophyllum commune (strain H4-8 / FGSC 9210)</name>
    <name type="common">Split gill fungus</name>
    <dbReference type="NCBI Taxonomy" id="578458"/>
    <lineage>
        <taxon>Eukaryota</taxon>
        <taxon>Fungi</taxon>
        <taxon>Dikarya</taxon>
        <taxon>Basidiomycota</taxon>
        <taxon>Agaricomycotina</taxon>
        <taxon>Agaricomycetes</taxon>
        <taxon>Agaricomycetidae</taxon>
        <taxon>Agaricales</taxon>
        <taxon>Schizophyllaceae</taxon>
        <taxon>Schizophyllum</taxon>
    </lineage>
</organism>
<gene>
    <name evidence="8" type="ORF">SCHCODRAFT_106798</name>
</gene>
<keyword evidence="9" id="KW-1185">Reference proteome</keyword>
<dbReference type="SUPFAM" id="SSF103473">
    <property type="entry name" value="MFS general substrate transporter"/>
    <property type="match status" value="1"/>
</dbReference>
<dbReference type="GO" id="GO:0016020">
    <property type="term" value="C:membrane"/>
    <property type="evidence" value="ECO:0007669"/>
    <property type="project" value="UniProtKB-SubCell"/>
</dbReference>
<feature type="non-terminal residue" evidence="8">
    <location>
        <position position="452"/>
    </location>
</feature>
<evidence type="ECO:0000313" key="8">
    <source>
        <dbReference type="EMBL" id="EFI99469.1"/>
    </source>
</evidence>
<comment type="subcellular location">
    <subcellularLocation>
        <location evidence="1">Membrane</location>
        <topology evidence="1">Multi-pass membrane protein</topology>
    </subcellularLocation>
</comment>
<feature type="transmembrane region" description="Helical" evidence="7">
    <location>
        <begin position="111"/>
        <end position="133"/>
    </location>
</feature>
<evidence type="ECO:0000256" key="3">
    <source>
        <dbReference type="ARBA" id="ARBA00022692"/>
    </source>
</evidence>
<feature type="transmembrane region" description="Helical" evidence="7">
    <location>
        <begin position="390"/>
        <end position="411"/>
    </location>
</feature>
<evidence type="ECO:0000256" key="1">
    <source>
        <dbReference type="ARBA" id="ARBA00004141"/>
    </source>
</evidence>
<dbReference type="EMBL" id="GL377304">
    <property type="protein sequence ID" value="EFI99469.1"/>
    <property type="molecule type" value="Genomic_DNA"/>
</dbReference>
<dbReference type="FunFam" id="1.20.1250.20:FF:000034">
    <property type="entry name" value="MFS general substrate transporter"/>
    <property type="match status" value="1"/>
</dbReference>
<dbReference type="OMA" id="VHEERFS"/>
<feature type="transmembrane region" description="Helical" evidence="7">
    <location>
        <begin position="280"/>
        <end position="305"/>
    </location>
</feature>
<reference evidence="8 9" key="1">
    <citation type="journal article" date="2010" name="Nat. Biotechnol.">
        <title>Genome sequence of the model mushroom Schizophyllum commune.</title>
        <authorList>
            <person name="Ohm R.A."/>
            <person name="de Jong J.F."/>
            <person name="Lugones L.G."/>
            <person name="Aerts A."/>
            <person name="Kothe E."/>
            <person name="Stajich J.E."/>
            <person name="de Vries R.P."/>
            <person name="Record E."/>
            <person name="Levasseur A."/>
            <person name="Baker S.E."/>
            <person name="Bartholomew K.A."/>
            <person name="Coutinho P.M."/>
            <person name="Erdmann S."/>
            <person name="Fowler T.J."/>
            <person name="Gathman A.C."/>
            <person name="Lombard V."/>
            <person name="Henrissat B."/>
            <person name="Knabe N."/>
            <person name="Kuees U."/>
            <person name="Lilly W.W."/>
            <person name="Lindquist E."/>
            <person name="Lucas S."/>
            <person name="Magnuson J.K."/>
            <person name="Piumi F."/>
            <person name="Raudaskoski M."/>
            <person name="Salamov A."/>
            <person name="Schmutz J."/>
            <person name="Schwarze F.W.M.R."/>
            <person name="vanKuyk P.A."/>
            <person name="Horton J.S."/>
            <person name="Grigoriev I.V."/>
            <person name="Woesten H.A.B."/>
        </authorList>
    </citation>
    <scope>NUCLEOTIDE SEQUENCE [LARGE SCALE GENOMIC DNA]</scope>
    <source>
        <strain evidence="9">H4-8 / FGSC 9210</strain>
    </source>
</reference>
<evidence type="ECO:0000256" key="4">
    <source>
        <dbReference type="ARBA" id="ARBA00022989"/>
    </source>
</evidence>
<feature type="region of interest" description="Disordered" evidence="6">
    <location>
        <begin position="220"/>
        <end position="247"/>
    </location>
</feature>
<dbReference type="eggNOG" id="KOG2533">
    <property type="taxonomic scope" value="Eukaryota"/>
</dbReference>
<dbReference type="PANTHER" id="PTHR43791">
    <property type="entry name" value="PERMEASE-RELATED"/>
    <property type="match status" value="1"/>
</dbReference>
<feature type="transmembrane region" description="Helical" evidence="7">
    <location>
        <begin position="86"/>
        <end position="105"/>
    </location>
</feature>
<keyword evidence="3 7" id="KW-0812">Transmembrane</keyword>
<dbReference type="InterPro" id="IPR036259">
    <property type="entry name" value="MFS_trans_sf"/>
</dbReference>
<dbReference type="InterPro" id="IPR011701">
    <property type="entry name" value="MFS"/>
</dbReference>
<dbReference type="VEuPathDB" id="FungiDB:SCHCODRAFT_01092135"/>
<evidence type="ECO:0000256" key="2">
    <source>
        <dbReference type="ARBA" id="ARBA00022448"/>
    </source>
</evidence>
<dbReference type="HOGENOM" id="CLU_001265_0_1_1"/>
<evidence type="ECO:0000256" key="5">
    <source>
        <dbReference type="ARBA" id="ARBA00023136"/>
    </source>
</evidence>
<dbReference type="Proteomes" id="UP000007431">
    <property type="component" value="Unassembled WGS sequence"/>
</dbReference>
<feature type="transmembrane region" description="Helical" evidence="7">
    <location>
        <begin position="178"/>
        <end position="200"/>
    </location>
</feature>
<evidence type="ECO:0000313" key="9">
    <source>
        <dbReference type="Proteomes" id="UP000007431"/>
    </source>
</evidence>
<accession>D8PZN3</accession>
<feature type="transmembrane region" description="Helical" evidence="7">
    <location>
        <begin position="145"/>
        <end position="166"/>
    </location>
</feature>
<protein>
    <recommendedName>
        <fullName evidence="10">Major facilitator superfamily (MFS) profile domain-containing protein</fullName>
    </recommendedName>
</protein>
<keyword evidence="2" id="KW-0813">Transport</keyword>
<dbReference type="Pfam" id="PF07690">
    <property type="entry name" value="MFS_1"/>
    <property type="match status" value="1"/>
</dbReference>
<dbReference type="AlphaFoldDB" id="D8PZN3"/>
<evidence type="ECO:0008006" key="10">
    <source>
        <dbReference type="Google" id="ProtNLM"/>
    </source>
</evidence>
<dbReference type="InParanoid" id="D8PZN3"/>
<name>D8PZN3_SCHCM</name>
<evidence type="ECO:0000256" key="7">
    <source>
        <dbReference type="SAM" id="Phobius"/>
    </source>
</evidence>
<keyword evidence="4 7" id="KW-1133">Transmembrane helix</keyword>